<evidence type="ECO:0000256" key="4">
    <source>
        <dbReference type="ARBA" id="ARBA00022475"/>
    </source>
</evidence>
<gene>
    <name evidence="12" type="ORF">BACCAP_02185</name>
</gene>
<organism evidence="12 13">
    <name type="scientific">Pseudoflavonifractor capillosus ATCC 29799</name>
    <dbReference type="NCBI Taxonomy" id="411467"/>
    <lineage>
        <taxon>Bacteria</taxon>
        <taxon>Bacillati</taxon>
        <taxon>Bacillota</taxon>
        <taxon>Clostridia</taxon>
        <taxon>Eubacteriales</taxon>
        <taxon>Oscillospiraceae</taxon>
        <taxon>Pseudoflavonifractor</taxon>
    </lineage>
</organism>
<name>A6NVF0_9FIRM</name>
<evidence type="ECO:0000256" key="9">
    <source>
        <dbReference type="ARBA" id="ARBA00023136"/>
    </source>
</evidence>
<keyword evidence="3" id="KW-0813">Transport</keyword>
<evidence type="ECO:0000256" key="2">
    <source>
        <dbReference type="ARBA" id="ARBA00005417"/>
    </source>
</evidence>
<keyword evidence="6" id="KW-0547">Nucleotide-binding</keyword>
<dbReference type="AlphaFoldDB" id="A6NVF0"/>
<dbReference type="GO" id="GO:0016887">
    <property type="term" value="F:ATP hydrolysis activity"/>
    <property type="evidence" value="ECO:0007669"/>
    <property type="project" value="InterPro"/>
</dbReference>
<keyword evidence="13" id="KW-1185">Reference proteome</keyword>
<proteinExistence type="inferred from homology"/>
<keyword evidence="7 12" id="KW-0067">ATP-binding</keyword>
<protein>
    <submittedName>
        <fullName evidence="12">ABC transporter, ATP-binding protein</fullName>
    </submittedName>
</protein>
<dbReference type="STRING" id="411467.BACCAP_02185"/>
<feature type="domain" description="ABC transporter" evidence="11">
    <location>
        <begin position="268"/>
        <end position="490"/>
    </location>
</feature>
<dbReference type="CDD" id="cd03226">
    <property type="entry name" value="ABC_cobalt_CbiO_domain2"/>
    <property type="match status" value="1"/>
</dbReference>
<evidence type="ECO:0000259" key="11">
    <source>
        <dbReference type="PROSITE" id="PS50893"/>
    </source>
</evidence>
<dbReference type="InterPro" id="IPR015856">
    <property type="entry name" value="ABC_transpr_CbiO/EcfA_su"/>
</dbReference>
<dbReference type="PANTHER" id="PTHR43553:SF23">
    <property type="entry name" value="ABC TRANSPORTER ATP-BINDING COMPONENT"/>
    <property type="match status" value="1"/>
</dbReference>
<dbReference type="InterPro" id="IPR003439">
    <property type="entry name" value="ABC_transporter-like_ATP-bd"/>
</dbReference>
<comment type="similarity">
    <text evidence="2">Belongs to the ABC transporter superfamily.</text>
</comment>
<feature type="domain" description="ABC transporter" evidence="11">
    <location>
        <begin position="4"/>
        <end position="243"/>
    </location>
</feature>
<evidence type="ECO:0000256" key="1">
    <source>
        <dbReference type="ARBA" id="ARBA00004202"/>
    </source>
</evidence>
<evidence type="ECO:0000256" key="6">
    <source>
        <dbReference type="ARBA" id="ARBA00022741"/>
    </source>
</evidence>
<dbReference type="SMART" id="SM00382">
    <property type="entry name" value="AAA"/>
    <property type="match status" value="2"/>
</dbReference>
<evidence type="ECO:0000256" key="8">
    <source>
        <dbReference type="ARBA" id="ARBA00022967"/>
    </source>
</evidence>
<keyword evidence="8" id="KW-1278">Translocase</keyword>
<dbReference type="InterPro" id="IPR027417">
    <property type="entry name" value="P-loop_NTPase"/>
</dbReference>
<dbReference type="GO" id="GO:0005524">
    <property type="term" value="F:ATP binding"/>
    <property type="evidence" value="ECO:0007669"/>
    <property type="project" value="UniProtKB-KW"/>
</dbReference>
<evidence type="ECO:0000256" key="3">
    <source>
        <dbReference type="ARBA" id="ARBA00022448"/>
    </source>
</evidence>
<evidence type="ECO:0000313" key="13">
    <source>
        <dbReference type="Proteomes" id="UP000003639"/>
    </source>
</evidence>
<dbReference type="EMBL" id="AAXG02000013">
    <property type="protein sequence ID" value="EDM99919.1"/>
    <property type="molecule type" value="Genomic_DNA"/>
</dbReference>
<accession>A6NVF0</accession>
<comment type="function">
    <text evidence="10">Probably part of an ABC transporter complex. Responsible for energy coupling to the transport system.</text>
</comment>
<dbReference type="PROSITE" id="PS00211">
    <property type="entry name" value="ABC_TRANSPORTER_1"/>
    <property type="match status" value="1"/>
</dbReference>
<dbReference type="InterPro" id="IPR003593">
    <property type="entry name" value="AAA+_ATPase"/>
</dbReference>
<dbReference type="CDD" id="cd03225">
    <property type="entry name" value="ABC_cobalt_CbiO_domain1"/>
    <property type="match status" value="1"/>
</dbReference>
<dbReference type="OrthoDB" id="501320at2"/>
<sequence>MTMISFQNFSFRYEESQDFTLCGIDMTVQTGEFILLTGRSGCGKTTLIRSLNGLIPHFYPGEIKGDLLMDGHSLLDMKPSELAGQVGTVFQDPRSQFFMTDTTRELAFGCENLGLTREETISRIAKSAKELELVDYLNRSIFALSSGEKQQIAIGSVYALSPKVYIFDEPSANLDYAATKRLAEIMGKLKCAGYTIFVVEHRFYYLRDLIDRVFLIQEGKVEREFSREQFCSLSDEIRISYGLRTAYPERDAEHYQGKQRPHNGTHRMEVHDLGFSYKKGPDVFHNVSFEAHAGDVIGILGHNGAGKTTILSILTGLLKQRHGEVSFDGKNLTPRQRRSLSYLVMQDTDYQLFASSVEEELSLGMNEDCREKVEATLEALELSEYRERHPASLSGGQKQRVTIGAAIVKGSPVIYFDEPTSGLDYDSMVRVSNLIEQLSNSGVIVFVVSHDFEFIVRTCTEVVQLDDHGAIQNHRLSSETLKALSKKYFM</sequence>
<reference evidence="12 13" key="1">
    <citation type="submission" date="2007-04" db="EMBL/GenBank/DDBJ databases">
        <authorList>
            <person name="Fulton L."/>
            <person name="Clifton S."/>
            <person name="Fulton B."/>
            <person name="Xu J."/>
            <person name="Minx P."/>
            <person name="Pepin K.H."/>
            <person name="Johnson M."/>
            <person name="Thiruvilangam P."/>
            <person name="Bhonagiri V."/>
            <person name="Nash W.E."/>
            <person name="Mardis E.R."/>
            <person name="Wilson R.K."/>
        </authorList>
    </citation>
    <scope>NUCLEOTIDE SEQUENCE [LARGE SCALE GENOMIC DNA]</scope>
    <source>
        <strain evidence="12 13">ATCC 29799</strain>
    </source>
</reference>
<evidence type="ECO:0000256" key="7">
    <source>
        <dbReference type="ARBA" id="ARBA00022840"/>
    </source>
</evidence>
<reference evidence="12 13" key="2">
    <citation type="submission" date="2007-06" db="EMBL/GenBank/DDBJ databases">
        <title>Draft genome sequence of Pseudoflavonifractor capillosus ATCC 29799.</title>
        <authorList>
            <person name="Sudarsanam P."/>
            <person name="Ley R."/>
            <person name="Guruge J."/>
            <person name="Turnbaugh P.J."/>
            <person name="Mahowald M."/>
            <person name="Liep D."/>
            <person name="Gordon J."/>
        </authorList>
    </citation>
    <scope>NUCLEOTIDE SEQUENCE [LARGE SCALE GENOMIC DNA]</scope>
    <source>
        <strain evidence="12 13">ATCC 29799</strain>
    </source>
</reference>
<keyword evidence="4" id="KW-1003">Cell membrane</keyword>
<dbReference type="InterPro" id="IPR050095">
    <property type="entry name" value="ECF_ABC_transporter_ATP-bd"/>
</dbReference>
<evidence type="ECO:0000256" key="10">
    <source>
        <dbReference type="ARBA" id="ARBA00025157"/>
    </source>
</evidence>
<dbReference type="PANTHER" id="PTHR43553">
    <property type="entry name" value="HEAVY METAL TRANSPORTER"/>
    <property type="match status" value="1"/>
</dbReference>
<evidence type="ECO:0000256" key="5">
    <source>
        <dbReference type="ARBA" id="ARBA00022737"/>
    </source>
</evidence>
<keyword evidence="5" id="KW-0677">Repeat</keyword>
<dbReference type="Gene3D" id="3.40.50.300">
    <property type="entry name" value="P-loop containing nucleotide triphosphate hydrolases"/>
    <property type="match status" value="2"/>
</dbReference>
<keyword evidence="9" id="KW-0472">Membrane</keyword>
<dbReference type="eggNOG" id="COG1129">
    <property type="taxonomic scope" value="Bacteria"/>
</dbReference>
<dbReference type="InterPro" id="IPR017871">
    <property type="entry name" value="ABC_transporter-like_CS"/>
</dbReference>
<evidence type="ECO:0000313" key="12">
    <source>
        <dbReference type="EMBL" id="EDM99919.1"/>
    </source>
</evidence>
<comment type="caution">
    <text evidence="12">The sequence shown here is derived from an EMBL/GenBank/DDBJ whole genome shotgun (WGS) entry which is preliminary data.</text>
</comment>
<dbReference type="PROSITE" id="PS50893">
    <property type="entry name" value="ABC_TRANSPORTER_2"/>
    <property type="match status" value="2"/>
</dbReference>
<dbReference type="Pfam" id="PF00005">
    <property type="entry name" value="ABC_tran"/>
    <property type="match status" value="2"/>
</dbReference>
<dbReference type="GO" id="GO:0042626">
    <property type="term" value="F:ATPase-coupled transmembrane transporter activity"/>
    <property type="evidence" value="ECO:0007669"/>
    <property type="project" value="TreeGrafter"/>
</dbReference>
<dbReference type="SUPFAM" id="SSF52540">
    <property type="entry name" value="P-loop containing nucleoside triphosphate hydrolases"/>
    <property type="match status" value="2"/>
</dbReference>
<dbReference type="Proteomes" id="UP000003639">
    <property type="component" value="Unassembled WGS sequence"/>
</dbReference>
<dbReference type="GO" id="GO:0043190">
    <property type="term" value="C:ATP-binding cassette (ABC) transporter complex"/>
    <property type="evidence" value="ECO:0007669"/>
    <property type="project" value="TreeGrafter"/>
</dbReference>
<comment type="subcellular location">
    <subcellularLocation>
        <location evidence="1">Cell membrane</location>
        <topology evidence="1">Peripheral membrane protein</topology>
    </subcellularLocation>
</comment>